<dbReference type="GO" id="GO:0016460">
    <property type="term" value="C:myosin II complex"/>
    <property type="evidence" value="ECO:0007669"/>
    <property type="project" value="TreeGrafter"/>
</dbReference>
<evidence type="ECO:0000313" key="6">
    <source>
        <dbReference type="Proteomes" id="UP001497497"/>
    </source>
</evidence>
<keyword evidence="1" id="KW-0677">Repeat</keyword>
<protein>
    <recommendedName>
        <fullName evidence="4">EF-hand domain-containing protein</fullName>
    </recommendedName>
</protein>
<dbReference type="PANTHER" id="PTHR23048">
    <property type="entry name" value="MYOSIN LIGHT CHAIN 1, 3"/>
    <property type="match status" value="1"/>
</dbReference>
<dbReference type="PANTHER" id="PTHR23048:SF0">
    <property type="entry name" value="CALMODULIN LIKE 3"/>
    <property type="match status" value="1"/>
</dbReference>
<organism evidence="5 6">
    <name type="scientific">Lymnaea stagnalis</name>
    <name type="common">Great pond snail</name>
    <name type="synonym">Helix stagnalis</name>
    <dbReference type="NCBI Taxonomy" id="6523"/>
    <lineage>
        <taxon>Eukaryota</taxon>
        <taxon>Metazoa</taxon>
        <taxon>Spiralia</taxon>
        <taxon>Lophotrochozoa</taxon>
        <taxon>Mollusca</taxon>
        <taxon>Gastropoda</taxon>
        <taxon>Heterobranchia</taxon>
        <taxon>Euthyneura</taxon>
        <taxon>Panpulmonata</taxon>
        <taxon>Hygrophila</taxon>
        <taxon>Lymnaeoidea</taxon>
        <taxon>Lymnaeidae</taxon>
        <taxon>Lymnaea</taxon>
    </lineage>
</organism>
<sequence length="158" mass="18433">MTSKKQQQREEQEQEQVWKEVFEMFDRDGNGSISTDELGRVCRALDMDPTLKELEEAAKLLDKDGNGIIEYKDFKLYMMKMKRSSYEERKLEMIRAFRMIDKNNDKFIDAQELISVLTSLGEPLTEEEAGAMIRVADVNKDGKIDYEEFVKFIIAPCI</sequence>
<dbReference type="GO" id="GO:0005509">
    <property type="term" value="F:calcium ion binding"/>
    <property type="evidence" value="ECO:0007669"/>
    <property type="project" value="InterPro"/>
</dbReference>
<feature type="domain" description="EF-hand" evidence="4">
    <location>
        <begin position="13"/>
        <end position="48"/>
    </location>
</feature>
<keyword evidence="3" id="KW-0514">Muscle protein</keyword>
<dbReference type="Pfam" id="PF13499">
    <property type="entry name" value="EF-hand_7"/>
    <property type="match status" value="2"/>
</dbReference>
<dbReference type="FunFam" id="1.10.238.10:FF:000001">
    <property type="entry name" value="Calmodulin 1"/>
    <property type="match status" value="1"/>
</dbReference>
<comment type="caution">
    <text evidence="5">The sequence shown here is derived from an EMBL/GenBank/DDBJ whole genome shotgun (WGS) entry which is preliminary data.</text>
</comment>
<gene>
    <name evidence="5" type="ORF">GSLYS_00006545001</name>
</gene>
<feature type="domain" description="EF-hand" evidence="4">
    <location>
        <begin position="124"/>
        <end position="158"/>
    </location>
</feature>
<dbReference type="SUPFAM" id="SSF47473">
    <property type="entry name" value="EF-hand"/>
    <property type="match status" value="1"/>
</dbReference>
<dbReference type="PROSITE" id="PS50222">
    <property type="entry name" value="EF_HAND_2"/>
    <property type="match status" value="4"/>
</dbReference>
<dbReference type="Proteomes" id="UP001497497">
    <property type="component" value="Unassembled WGS sequence"/>
</dbReference>
<proteinExistence type="predicted"/>
<dbReference type="InterPro" id="IPR011992">
    <property type="entry name" value="EF-hand-dom_pair"/>
</dbReference>
<dbReference type="InterPro" id="IPR050230">
    <property type="entry name" value="CALM/Myosin/TropC-like"/>
</dbReference>
<reference evidence="5 6" key="1">
    <citation type="submission" date="2024-04" db="EMBL/GenBank/DDBJ databases">
        <authorList>
            <consortium name="Genoscope - CEA"/>
            <person name="William W."/>
        </authorList>
    </citation>
    <scope>NUCLEOTIDE SEQUENCE [LARGE SCALE GENOMIC DNA]</scope>
</reference>
<feature type="domain" description="EF-hand" evidence="4">
    <location>
        <begin position="49"/>
        <end position="84"/>
    </location>
</feature>
<keyword evidence="6" id="KW-1185">Reference proteome</keyword>
<dbReference type="AlphaFoldDB" id="A0AAV2HGN5"/>
<evidence type="ECO:0000256" key="3">
    <source>
        <dbReference type="ARBA" id="ARBA00023179"/>
    </source>
</evidence>
<accession>A0AAV2HGN5</accession>
<feature type="domain" description="EF-hand" evidence="4">
    <location>
        <begin position="88"/>
        <end position="123"/>
    </location>
</feature>
<dbReference type="InterPro" id="IPR018247">
    <property type="entry name" value="EF_Hand_1_Ca_BS"/>
</dbReference>
<name>A0AAV2HGN5_LYMST</name>
<keyword evidence="2" id="KW-0106">Calcium</keyword>
<dbReference type="CDD" id="cd00051">
    <property type="entry name" value="EFh"/>
    <property type="match status" value="2"/>
</dbReference>
<evidence type="ECO:0000259" key="4">
    <source>
        <dbReference type="PROSITE" id="PS50222"/>
    </source>
</evidence>
<dbReference type="PROSITE" id="PS00018">
    <property type="entry name" value="EF_HAND_1"/>
    <property type="match status" value="4"/>
</dbReference>
<dbReference type="InterPro" id="IPR002048">
    <property type="entry name" value="EF_hand_dom"/>
</dbReference>
<evidence type="ECO:0000256" key="1">
    <source>
        <dbReference type="ARBA" id="ARBA00022737"/>
    </source>
</evidence>
<dbReference type="SMART" id="SM00054">
    <property type="entry name" value="EFh"/>
    <property type="match status" value="4"/>
</dbReference>
<evidence type="ECO:0000313" key="5">
    <source>
        <dbReference type="EMBL" id="CAL1532466.1"/>
    </source>
</evidence>
<evidence type="ECO:0000256" key="2">
    <source>
        <dbReference type="ARBA" id="ARBA00022837"/>
    </source>
</evidence>
<dbReference type="Gene3D" id="1.10.238.10">
    <property type="entry name" value="EF-hand"/>
    <property type="match status" value="2"/>
</dbReference>
<dbReference type="EMBL" id="CAXITT010000117">
    <property type="protein sequence ID" value="CAL1532466.1"/>
    <property type="molecule type" value="Genomic_DNA"/>
</dbReference>